<proteinExistence type="predicted"/>
<protein>
    <submittedName>
        <fullName evidence="2">Glr2735 protein</fullName>
    </submittedName>
</protein>
<dbReference type="PANTHER" id="PTHR39426">
    <property type="entry name" value="HOMOLOGY TO DEATH-ON-CURING PROTEIN OF PHAGE P1"/>
    <property type="match status" value="1"/>
</dbReference>
<dbReference type="KEGG" id="gvi:glr2735"/>
<dbReference type="eggNOG" id="COG3654">
    <property type="taxonomic scope" value="Bacteria"/>
</dbReference>
<dbReference type="RefSeq" id="WP_011142729.1">
    <property type="nucleotide sequence ID" value="NC_005125.1"/>
</dbReference>
<dbReference type="Proteomes" id="UP000000557">
    <property type="component" value="Chromosome"/>
</dbReference>
<dbReference type="HOGENOM" id="CLU_115697_4_0_3"/>
<dbReference type="InterPro" id="IPR036597">
    <property type="entry name" value="Fido-like_dom_sf"/>
</dbReference>
<dbReference type="InterPro" id="IPR006440">
    <property type="entry name" value="Doc"/>
</dbReference>
<dbReference type="Gene3D" id="1.20.120.1870">
    <property type="entry name" value="Fic/DOC protein, Fido domain"/>
    <property type="match status" value="1"/>
</dbReference>
<dbReference type="InterPro" id="IPR053737">
    <property type="entry name" value="Type_II_TA_Toxin"/>
</dbReference>
<dbReference type="PROSITE" id="PS51459">
    <property type="entry name" value="FIDO"/>
    <property type="match status" value="1"/>
</dbReference>
<feature type="domain" description="Fido" evidence="1">
    <location>
        <begin position="6"/>
        <end position="123"/>
    </location>
</feature>
<dbReference type="STRING" id="251221.gene:10760237"/>
<dbReference type="EMBL" id="BA000045">
    <property type="protein sequence ID" value="BAC90676.1"/>
    <property type="molecule type" value="Genomic_DNA"/>
</dbReference>
<dbReference type="OrthoDB" id="9802752at2"/>
<dbReference type="EnsemblBacteria" id="BAC90676">
    <property type="protein sequence ID" value="BAC90676"/>
    <property type="gene ID" value="BAC90676"/>
</dbReference>
<dbReference type="PANTHER" id="PTHR39426:SF1">
    <property type="entry name" value="HOMOLOGY TO DEATH-ON-CURING PROTEIN OF PHAGE P1"/>
    <property type="match status" value="1"/>
</dbReference>
<accession>Q7NH02</accession>
<sequence length="138" mass="15595">MELYFLPENAVEAMHLSTLADFGGLSGVRDEAALQASLARPRHRRHYNPDADVFEIAACYAFAFTRNHPYIDGNKRIAFHCAHAFLYLNGWILRAPQPEVVFQVLALAEGQLSEIDFAAWLRRRSVPQDQDSPPVEPT</sequence>
<name>Q7NH02_GLOVI</name>
<evidence type="ECO:0000313" key="2">
    <source>
        <dbReference type="EMBL" id="BAC90676.1"/>
    </source>
</evidence>
<dbReference type="InterPro" id="IPR003812">
    <property type="entry name" value="Fido"/>
</dbReference>
<gene>
    <name evidence="2" type="ordered locus">glr2735</name>
</gene>
<evidence type="ECO:0000259" key="1">
    <source>
        <dbReference type="PROSITE" id="PS51459"/>
    </source>
</evidence>
<organism evidence="2 3">
    <name type="scientific">Gloeobacter violaceus (strain ATCC 29082 / PCC 7421)</name>
    <dbReference type="NCBI Taxonomy" id="251221"/>
    <lineage>
        <taxon>Bacteria</taxon>
        <taxon>Bacillati</taxon>
        <taxon>Cyanobacteriota</taxon>
        <taxon>Cyanophyceae</taxon>
        <taxon>Gloeobacterales</taxon>
        <taxon>Gloeobacteraceae</taxon>
        <taxon>Gloeobacter</taxon>
    </lineage>
</organism>
<dbReference type="NCBIfam" id="TIGR01550">
    <property type="entry name" value="DOC_P1"/>
    <property type="match status" value="1"/>
</dbReference>
<keyword evidence="3" id="KW-1185">Reference proteome</keyword>
<dbReference type="GO" id="GO:0016301">
    <property type="term" value="F:kinase activity"/>
    <property type="evidence" value="ECO:0007669"/>
    <property type="project" value="InterPro"/>
</dbReference>
<dbReference type="InParanoid" id="Q7NH02"/>
<reference evidence="2 3" key="1">
    <citation type="journal article" date="2003" name="DNA Res.">
        <title>Complete genome structure of Gloeobacter violaceus PCC 7421, a cyanobacterium that lacks thylakoids.</title>
        <authorList>
            <person name="Nakamura Y."/>
            <person name="Kaneko T."/>
            <person name="Sato S."/>
            <person name="Mimuro M."/>
            <person name="Miyashita H."/>
            <person name="Tsuchiya T."/>
            <person name="Sasamoto S."/>
            <person name="Watanabe A."/>
            <person name="Kawashima K."/>
            <person name="Kishida Y."/>
            <person name="Kiyokawa C."/>
            <person name="Kohara M."/>
            <person name="Matsumoto M."/>
            <person name="Matsuno A."/>
            <person name="Nakazaki N."/>
            <person name="Shimpo S."/>
            <person name="Takeuchi C."/>
            <person name="Yamada M."/>
            <person name="Tabata S."/>
        </authorList>
    </citation>
    <scope>NUCLEOTIDE SEQUENCE [LARGE SCALE GENOMIC DNA]</scope>
    <source>
        <strain evidence="3">ATCC 29082 / PCC 7421</strain>
    </source>
</reference>
<reference evidence="2 3" key="2">
    <citation type="journal article" date="2003" name="DNA Res.">
        <title>Complete genome structure of Gloeobacter violaceus PCC 7421, a cyanobacterium that lacks thylakoids (supplement).</title>
        <authorList>
            <person name="Nakamura Y."/>
            <person name="Kaneko T."/>
            <person name="Sato S."/>
            <person name="Mimuro M."/>
            <person name="Miyashita H."/>
            <person name="Tsuchiya T."/>
            <person name="Sasamoto S."/>
            <person name="Watanabe A."/>
            <person name="Kawashima K."/>
            <person name="Kishida Y."/>
            <person name="Kiyokawa C."/>
            <person name="Kohara M."/>
            <person name="Matsumoto M."/>
            <person name="Matsuno A."/>
            <person name="Nakazaki N."/>
            <person name="Shimpo S."/>
            <person name="Takeuchi C."/>
            <person name="Yamada M."/>
            <person name="Tabata S."/>
        </authorList>
    </citation>
    <scope>NUCLEOTIDE SEQUENCE [LARGE SCALE GENOMIC DNA]</scope>
    <source>
        <strain evidence="3">ATCC 29082 / PCC 7421</strain>
    </source>
</reference>
<dbReference type="SUPFAM" id="SSF140931">
    <property type="entry name" value="Fic-like"/>
    <property type="match status" value="1"/>
</dbReference>
<dbReference type="PhylomeDB" id="Q7NH02"/>
<dbReference type="Pfam" id="PF02661">
    <property type="entry name" value="Fic"/>
    <property type="match status" value="1"/>
</dbReference>
<evidence type="ECO:0000313" key="3">
    <source>
        <dbReference type="Proteomes" id="UP000000557"/>
    </source>
</evidence>
<dbReference type="PIRSF" id="PIRSF018297">
    <property type="entry name" value="Doc"/>
    <property type="match status" value="1"/>
</dbReference>
<dbReference type="AlphaFoldDB" id="Q7NH02"/>